<gene>
    <name evidence="20" type="ORF">OYC64_016203</name>
</gene>
<reference evidence="20 21" key="1">
    <citation type="journal article" date="2022" name="G3 (Bethesda)">
        <title>Evaluating Illumina-, Nanopore-, and PacBio-based genome assembly strategies with the bald notothen, Trematomus borchgrevinki.</title>
        <authorList>
            <person name="Rayamajhi N."/>
            <person name="Cheng C.C."/>
            <person name="Catchen J.M."/>
        </authorList>
    </citation>
    <scope>NUCLEOTIDE SEQUENCE [LARGE SCALE GENOMIC DNA]</scope>
    <source>
        <strain evidence="20">AGRC-2024</strain>
    </source>
</reference>
<evidence type="ECO:0000256" key="10">
    <source>
        <dbReference type="ARBA" id="ARBA00022989"/>
    </source>
</evidence>
<keyword evidence="4 18" id="KW-0812">Transmembrane</keyword>
<reference evidence="20 21" key="2">
    <citation type="journal article" date="2024" name="G3 (Bethesda)">
        <title>The genome of the cryopelagic Antarctic bald notothen, Trematomus borchgrevinki.</title>
        <authorList>
            <person name="Rayamajhi N."/>
            <person name="Rivera-Colon A.G."/>
            <person name="Minhas B.F."/>
            <person name="Cheng C.C."/>
            <person name="Catchen J.M."/>
        </authorList>
    </citation>
    <scope>NUCLEOTIDE SEQUENCE [LARGE SCALE GENOMIC DNA]</scope>
    <source>
        <strain evidence="20">AGRC-2024</strain>
    </source>
</reference>
<keyword evidence="13 18" id="KW-0472">Membrane</keyword>
<evidence type="ECO:0000256" key="11">
    <source>
        <dbReference type="ARBA" id="ARBA00023002"/>
    </source>
</evidence>
<dbReference type="FunFam" id="1.20.120.1630:FF:000002">
    <property type="entry name" value="Steroid 5 alpha-reductase 1"/>
    <property type="match status" value="1"/>
</dbReference>
<dbReference type="PANTHER" id="PTHR10556">
    <property type="entry name" value="3-OXO-5-ALPHA-STEROID 4-DEHYDROGENASE"/>
    <property type="match status" value="1"/>
</dbReference>
<comment type="subcellular location">
    <subcellularLocation>
        <location evidence="2">Endoplasmic reticulum membrane</location>
        <topology evidence="2">Multi-pass membrane protein</topology>
    </subcellularLocation>
    <subcellularLocation>
        <location evidence="1">Microsome membrane</location>
        <topology evidence="1">Multi-pass membrane protein</topology>
    </subcellularLocation>
</comment>
<feature type="transmembrane region" description="Helical" evidence="18">
    <location>
        <begin position="155"/>
        <end position="174"/>
    </location>
</feature>
<keyword evidence="7" id="KW-0492">Microsome</keyword>
<comment type="similarity">
    <text evidence="3 18">Belongs to the steroid 5-alpha reductase family.</text>
</comment>
<evidence type="ECO:0000256" key="9">
    <source>
        <dbReference type="ARBA" id="ARBA00022928"/>
    </source>
</evidence>
<dbReference type="GO" id="GO:0030154">
    <property type="term" value="P:cell differentiation"/>
    <property type="evidence" value="ECO:0007669"/>
    <property type="project" value="UniProtKB-KW"/>
</dbReference>
<comment type="function">
    <text evidence="14">Converts testosterone (T) into 5-alpha-dihydrotestosterone (DHT) and progesterone or corticosterone into their corresponding 5-alpha-3-oxosteroids. It plays a central role in sexual differentiation and androgen physiology.</text>
</comment>
<dbReference type="EC" id="1.3.1.22" evidence="18"/>
<evidence type="ECO:0000256" key="12">
    <source>
        <dbReference type="ARBA" id="ARBA00023098"/>
    </source>
</evidence>
<evidence type="ECO:0000256" key="3">
    <source>
        <dbReference type="ARBA" id="ARBA00007742"/>
    </source>
</evidence>
<dbReference type="Proteomes" id="UP001619887">
    <property type="component" value="Unassembled WGS sequence"/>
</dbReference>
<keyword evidence="11" id="KW-0560">Oxidoreductase</keyword>
<keyword evidence="12" id="KW-0443">Lipid metabolism</keyword>
<proteinExistence type="inferred from homology"/>
<feature type="transmembrane region" description="Helical" evidence="18">
    <location>
        <begin position="124"/>
        <end position="143"/>
    </location>
</feature>
<keyword evidence="5" id="KW-0221">Differentiation</keyword>
<dbReference type="InterPro" id="IPR039357">
    <property type="entry name" value="SRD5A/TECR"/>
</dbReference>
<comment type="catalytic activity">
    <reaction evidence="15 18">
        <text>a 3-oxo-5alpha-steroid + NADP(+) = a 3-oxo-Delta(4)-steroid + NADPH + H(+)</text>
        <dbReference type="Rhea" id="RHEA:54384"/>
        <dbReference type="ChEBI" id="CHEBI:13601"/>
        <dbReference type="ChEBI" id="CHEBI:15378"/>
        <dbReference type="ChEBI" id="CHEBI:47909"/>
        <dbReference type="ChEBI" id="CHEBI:57783"/>
        <dbReference type="ChEBI" id="CHEBI:58349"/>
        <dbReference type="EC" id="1.3.1.22"/>
    </reaction>
</comment>
<dbReference type="PIRSF" id="PIRSF015596">
    <property type="entry name" value="5_alpha-SR2"/>
    <property type="match status" value="1"/>
</dbReference>
<evidence type="ECO:0000313" key="21">
    <source>
        <dbReference type="Proteomes" id="UP001619887"/>
    </source>
</evidence>
<dbReference type="PANTHER" id="PTHR10556:SF37">
    <property type="entry name" value="3-OXO-5-ALPHA-STEROID 4-DEHYDROGENASE 2"/>
    <property type="match status" value="1"/>
</dbReference>
<evidence type="ECO:0000256" key="16">
    <source>
        <dbReference type="ARBA" id="ARBA00048292"/>
    </source>
</evidence>
<comment type="catalytic activity">
    <reaction evidence="16">
        <text>5alpha-pregnane-3,20-dione + NADP(+) = progesterone + NADPH + H(+)</text>
        <dbReference type="Rhea" id="RHEA:21952"/>
        <dbReference type="ChEBI" id="CHEBI:15378"/>
        <dbReference type="ChEBI" id="CHEBI:17026"/>
        <dbReference type="ChEBI" id="CHEBI:28952"/>
        <dbReference type="ChEBI" id="CHEBI:57783"/>
        <dbReference type="ChEBI" id="CHEBI:58349"/>
        <dbReference type="EC" id="1.3.1.22"/>
    </reaction>
    <physiologicalReaction direction="right-to-left" evidence="16">
        <dbReference type="Rhea" id="RHEA:21954"/>
    </physiologicalReaction>
</comment>
<comment type="caution">
    <text evidence="20">The sequence shown here is derived from an EMBL/GenBank/DDBJ whole genome shotgun (WGS) entry which is preliminary data.</text>
</comment>
<feature type="transmembrane region" description="Helical" evidence="18">
    <location>
        <begin position="6"/>
        <end position="24"/>
    </location>
</feature>
<dbReference type="EMBL" id="JBIYXZ010002068">
    <property type="protein sequence ID" value="KAL3066205.1"/>
    <property type="molecule type" value="Genomic_DNA"/>
</dbReference>
<evidence type="ECO:0000256" key="5">
    <source>
        <dbReference type="ARBA" id="ARBA00022782"/>
    </source>
</evidence>
<dbReference type="GO" id="GO:0047751">
    <property type="term" value="F:3-oxo-5-alpha-steroid 4-dehydrogenase (NADP+) activity"/>
    <property type="evidence" value="ECO:0007669"/>
    <property type="project" value="UniProtKB-EC"/>
</dbReference>
<keyword evidence="6" id="KW-0256">Endoplasmic reticulum</keyword>
<evidence type="ECO:0000256" key="2">
    <source>
        <dbReference type="ARBA" id="ARBA00004477"/>
    </source>
</evidence>
<dbReference type="PROSITE" id="PS50244">
    <property type="entry name" value="S5A_REDUCTASE"/>
    <property type="match status" value="1"/>
</dbReference>
<keyword evidence="9" id="KW-0726">Sexual differentiation</keyword>
<evidence type="ECO:0000259" key="19">
    <source>
        <dbReference type="Pfam" id="PF02544"/>
    </source>
</evidence>
<evidence type="ECO:0000256" key="8">
    <source>
        <dbReference type="ARBA" id="ARBA00022857"/>
    </source>
</evidence>
<comment type="catalytic activity">
    <reaction evidence="17">
        <text>17beta-hydroxy-5alpha-androstan-3-one + NADP(+) = testosterone + NADPH + H(+)</text>
        <dbReference type="Rhea" id="RHEA:50820"/>
        <dbReference type="ChEBI" id="CHEBI:15378"/>
        <dbReference type="ChEBI" id="CHEBI:16330"/>
        <dbReference type="ChEBI" id="CHEBI:17347"/>
        <dbReference type="ChEBI" id="CHEBI:57783"/>
        <dbReference type="ChEBI" id="CHEBI:58349"/>
        <dbReference type="EC" id="1.3.1.22"/>
    </reaction>
    <physiologicalReaction direction="right-to-left" evidence="17">
        <dbReference type="Rhea" id="RHEA:50822"/>
    </physiologicalReaction>
</comment>
<evidence type="ECO:0000256" key="14">
    <source>
        <dbReference type="ARBA" id="ARBA00045549"/>
    </source>
</evidence>
<keyword evidence="10 18" id="KW-1133">Transmembrane helix</keyword>
<dbReference type="Gene3D" id="1.20.120.1630">
    <property type="match status" value="1"/>
</dbReference>
<evidence type="ECO:0000256" key="6">
    <source>
        <dbReference type="ARBA" id="ARBA00022824"/>
    </source>
</evidence>
<feature type="transmembrane region" description="Helical" evidence="18">
    <location>
        <begin position="86"/>
        <end position="104"/>
    </location>
</feature>
<evidence type="ECO:0000256" key="7">
    <source>
        <dbReference type="ARBA" id="ARBA00022848"/>
    </source>
</evidence>
<evidence type="ECO:0000313" key="20">
    <source>
        <dbReference type="EMBL" id="KAL3066205.1"/>
    </source>
</evidence>
<dbReference type="InterPro" id="IPR016636">
    <property type="entry name" value="3-oxo-5-alpha-steroid_4-DH"/>
</dbReference>
<feature type="domain" description="3-oxo-5-alpha-steroid 4-dehydrogenase C-terminal" evidence="19">
    <location>
        <begin position="118"/>
        <end position="266"/>
    </location>
</feature>
<accession>A0ABD2HJZ9</accession>
<feature type="transmembrane region" description="Helical" evidence="18">
    <location>
        <begin position="45"/>
        <end position="66"/>
    </location>
</feature>
<keyword evidence="8" id="KW-0521">NADP</keyword>
<organism evidence="20 21">
    <name type="scientific">Pagothenia borchgrevinki</name>
    <name type="common">Bald rockcod</name>
    <name type="synonym">Trematomus borchgrevinki</name>
    <dbReference type="NCBI Taxonomy" id="8213"/>
    <lineage>
        <taxon>Eukaryota</taxon>
        <taxon>Metazoa</taxon>
        <taxon>Chordata</taxon>
        <taxon>Craniata</taxon>
        <taxon>Vertebrata</taxon>
        <taxon>Euteleostomi</taxon>
        <taxon>Actinopterygii</taxon>
        <taxon>Neopterygii</taxon>
        <taxon>Teleostei</taxon>
        <taxon>Neoteleostei</taxon>
        <taxon>Acanthomorphata</taxon>
        <taxon>Eupercaria</taxon>
        <taxon>Perciformes</taxon>
        <taxon>Notothenioidei</taxon>
        <taxon>Nototheniidae</taxon>
        <taxon>Pagothenia</taxon>
    </lineage>
</organism>
<name>A0ABD2HJZ9_PAGBO</name>
<evidence type="ECO:0000256" key="13">
    <source>
        <dbReference type="ARBA" id="ARBA00023136"/>
    </source>
</evidence>
<dbReference type="GO" id="GO:0006702">
    <property type="term" value="P:androgen biosynthetic process"/>
    <property type="evidence" value="ECO:0007669"/>
    <property type="project" value="UniProtKB-ARBA"/>
</dbReference>
<dbReference type="GO" id="GO:0005789">
    <property type="term" value="C:endoplasmic reticulum membrane"/>
    <property type="evidence" value="ECO:0007669"/>
    <property type="project" value="UniProtKB-SubCell"/>
</dbReference>
<sequence>MECCESAVSFLSWALVLGGPVYLLRQTRTHTPYGRYRTARSRCCPARLAWFLQEAPALLLPLMMLLLPGEQGGRAGEQGWRTGWRAGGRTGGTLLICTFMLHYFHRSCIYALRTRGQPVPLDIVLYAAVFCALNGFLQAHSLLHCTVYPQDVLTQARMAAGFLLFLFGMIINIHSDDILRKLRRPGETVYRIPHGGLFEFVSGANFLGEILEWIGFAVTAGSFPAFAFAFFTVCSIGPRACQHHRDYLKRFEDYPRCRRAIIPFLL</sequence>
<dbReference type="InterPro" id="IPR001104">
    <property type="entry name" value="3-oxo-5_a-steroid_4-DH_C"/>
</dbReference>
<dbReference type="GO" id="GO:0007548">
    <property type="term" value="P:sex differentiation"/>
    <property type="evidence" value="ECO:0007669"/>
    <property type="project" value="UniProtKB-KW"/>
</dbReference>
<protein>
    <recommendedName>
        <fullName evidence="18">3-oxo-5alpha-steroid 4-dehydrogenase (NADP(+))</fullName>
        <ecNumber evidence="18">1.3.1.22</ecNumber>
    </recommendedName>
</protein>
<dbReference type="Pfam" id="PF02544">
    <property type="entry name" value="Steroid_dh"/>
    <property type="match status" value="1"/>
</dbReference>
<evidence type="ECO:0000256" key="18">
    <source>
        <dbReference type="PIRNR" id="PIRNR015596"/>
    </source>
</evidence>
<evidence type="ECO:0000256" key="15">
    <source>
        <dbReference type="ARBA" id="ARBA00048164"/>
    </source>
</evidence>
<keyword evidence="21" id="KW-1185">Reference proteome</keyword>
<evidence type="ECO:0000256" key="17">
    <source>
        <dbReference type="ARBA" id="ARBA00049397"/>
    </source>
</evidence>
<dbReference type="AlphaFoldDB" id="A0ABD2HJZ9"/>
<evidence type="ECO:0000256" key="4">
    <source>
        <dbReference type="ARBA" id="ARBA00022692"/>
    </source>
</evidence>
<evidence type="ECO:0000256" key="1">
    <source>
        <dbReference type="ARBA" id="ARBA00004154"/>
    </source>
</evidence>